<accession>A0A1H6BXV9</accession>
<name>A0A1H6BXV9_9ACTN</name>
<dbReference type="PANTHER" id="PTHR31566:SF0">
    <property type="entry name" value="CYTOCHROME C BIOGENESIS PROTEIN CCS1, CHLOROPLASTIC"/>
    <property type="match status" value="1"/>
</dbReference>
<sequence length="612" mass="65058">MSITHKPSDGRVPGQGSGPDAGQDPESKANGTENGGEDDLGAAGAQLSTQPVDTLASGPALGLVGWLRWMWRQLTSMRIALILLFLLSLAAIPGSLIPQHSDQLKVDAFKKAHPDISPLYSRLDLFHVYGSPWFSAIYILLFVSLAGCIVPRTWQFVGQLRARPPAAPRHLTRLPAYSTWHTDASPEQVAQAAQKALRGRRFRINASGTSVAAEKGYLREAGNLLFHVALFGLLIGFAWTSLNAASGGKLVVEGDDGFVNNLTQYDDFSGGTLYNADDLKPFGFTLDSFDDKYATSGPERGTALKFQANIHYWSGTSGKDAKKGAISTNHPLSIGGEKVYLISHGYAPVVTVRDGQGNVAYQGPVPFLPQDTNLTSTGVIKVPDALGKNGASDQLAFKGYFTPTGDLTRGPMSLFPGEVAPILWLNAYHGDLGLDSGIAQNVYQLDATHMKQFQLNTKTGVNGVALSPGDVMQLPGGAGSLTFNGVKTWASFSISHQSGNKLALVSGVIAILGLMGSLFIQRRRIWVRALPSEHGTLVEMGGLGRSESARIADELGDLIAQLQPDAPVRTTPDEPADTADEGGDEPGTARVPGASHAPDEPTTRTDDEGARP</sequence>
<evidence type="ECO:0000256" key="4">
    <source>
        <dbReference type="ARBA" id="ARBA00022989"/>
    </source>
</evidence>
<evidence type="ECO:0000256" key="6">
    <source>
        <dbReference type="SAM" id="MobiDB-lite"/>
    </source>
</evidence>
<feature type="region of interest" description="Disordered" evidence="6">
    <location>
        <begin position="1"/>
        <end position="43"/>
    </location>
</feature>
<evidence type="ECO:0000256" key="7">
    <source>
        <dbReference type="SAM" id="Phobius"/>
    </source>
</evidence>
<evidence type="ECO:0000256" key="5">
    <source>
        <dbReference type="ARBA" id="ARBA00023136"/>
    </source>
</evidence>
<dbReference type="PANTHER" id="PTHR31566">
    <property type="entry name" value="CYTOCHROME C BIOGENESIS PROTEIN CCS1, CHLOROPLASTIC"/>
    <property type="match status" value="1"/>
</dbReference>
<gene>
    <name evidence="9" type="ORF">SAMN05216223_107347</name>
</gene>
<feature type="compositionally biased region" description="Acidic residues" evidence="6">
    <location>
        <begin position="574"/>
        <end position="584"/>
    </location>
</feature>
<evidence type="ECO:0000256" key="1">
    <source>
        <dbReference type="ARBA" id="ARBA00004141"/>
    </source>
</evidence>
<evidence type="ECO:0000313" key="9">
    <source>
        <dbReference type="EMBL" id="SEG65530.1"/>
    </source>
</evidence>
<evidence type="ECO:0000256" key="3">
    <source>
        <dbReference type="ARBA" id="ARBA00022748"/>
    </source>
</evidence>
<feature type="transmembrane region" description="Helical" evidence="7">
    <location>
        <begin position="502"/>
        <end position="520"/>
    </location>
</feature>
<feature type="transmembrane region" description="Helical" evidence="7">
    <location>
        <begin position="79"/>
        <end position="97"/>
    </location>
</feature>
<keyword evidence="10" id="KW-1185">Reference proteome</keyword>
<evidence type="ECO:0000259" key="8">
    <source>
        <dbReference type="Pfam" id="PF05140"/>
    </source>
</evidence>
<dbReference type="AlphaFoldDB" id="A0A1H6BXV9"/>
<dbReference type="GO" id="GO:0017004">
    <property type="term" value="P:cytochrome complex assembly"/>
    <property type="evidence" value="ECO:0007669"/>
    <property type="project" value="UniProtKB-KW"/>
</dbReference>
<dbReference type="Pfam" id="PF05140">
    <property type="entry name" value="ResB"/>
    <property type="match status" value="1"/>
</dbReference>
<keyword evidence="4 7" id="KW-1133">Transmembrane helix</keyword>
<feature type="transmembrane region" description="Helical" evidence="7">
    <location>
        <begin position="224"/>
        <end position="242"/>
    </location>
</feature>
<evidence type="ECO:0000313" key="10">
    <source>
        <dbReference type="Proteomes" id="UP000236754"/>
    </source>
</evidence>
<feature type="region of interest" description="Disordered" evidence="6">
    <location>
        <begin position="563"/>
        <end position="612"/>
    </location>
</feature>
<comment type="subcellular location">
    <subcellularLocation>
        <location evidence="1">Membrane</location>
        <topology evidence="1">Multi-pass membrane protein</topology>
    </subcellularLocation>
</comment>
<reference evidence="9 10" key="1">
    <citation type="submission" date="2016-10" db="EMBL/GenBank/DDBJ databases">
        <authorList>
            <person name="de Groot N.N."/>
        </authorList>
    </citation>
    <scope>NUCLEOTIDE SEQUENCE [LARGE SCALE GENOMIC DNA]</scope>
    <source>
        <strain evidence="9 10">CGMCC 4.2023</strain>
    </source>
</reference>
<keyword evidence="5 7" id="KW-0472">Membrane</keyword>
<organism evidence="9 10">
    <name type="scientific">Actinacidiphila yanglinensis</name>
    <dbReference type="NCBI Taxonomy" id="310779"/>
    <lineage>
        <taxon>Bacteria</taxon>
        <taxon>Bacillati</taxon>
        <taxon>Actinomycetota</taxon>
        <taxon>Actinomycetes</taxon>
        <taxon>Kitasatosporales</taxon>
        <taxon>Streptomycetaceae</taxon>
        <taxon>Actinacidiphila</taxon>
    </lineage>
</organism>
<dbReference type="EMBL" id="FNVU01000007">
    <property type="protein sequence ID" value="SEG65530.1"/>
    <property type="molecule type" value="Genomic_DNA"/>
</dbReference>
<dbReference type="Proteomes" id="UP000236754">
    <property type="component" value="Unassembled WGS sequence"/>
</dbReference>
<dbReference type="GO" id="GO:0016020">
    <property type="term" value="C:membrane"/>
    <property type="evidence" value="ECO:0007669"/>
    <property type="project" value="UniProtKB-SubCell"/>
</dbReference>
<dbReference type="InterPro" id="IPR007816">
    <property type="entry name" value="ResB-like_domain"/>
</dbReference>
<feature type="transmembrane region" description="Helical" evidence="7">
    <location>
        <begin position="133"/>
        <end position="154"/>
    </location>
</feature>
<keyword evidence="2 7" id="KW-0812">Transmembrane</keyword>
<dbReference type="InterPro" id="IPR023494">
    <property type="entry name" value="Cyt_c_bgen_Ccs1/CcsB/ResB"/>
</dbReference>
<keyword evidence="3" id="KW-0201">Cytochrome c-type biogenesis</keyword>
<protein>
    <submittedName>
        <fullName evidence="9">Cytochrome c biogenesis protein</fullName>
    </submittedName>
</protein>
<proteinExistence type="predicted"/>
<feature type="domain" description="ResB-like" evidence="8">
    <location>
        <begin position="77"/>
        <end position="555"/>
    </location>
</feature>
<feature type="compositionally biased region" description="Basic and acidic residues" evidence="6">
    <location>
        <begin position="597"/>
        <end position="612"/>
    </location>
</feature>
<evidence type="ECO:0000256" key="2">
    <source>
        <dbReference type="ARBA" id="ARBA00022692"/>
    </source>
</evidence>